<protein>
    <recommendedName>
        <fullName evidence="4 9">DNA-directed RNA polymerase III subunit RPC3</fullName>
        <shortName evidence="9">RNA polymerase III subunit C3</shortName>
    </recommendedName>
</protein>
<evidence type="ECO:0000259" key="11">
    <source>
        <dbReference type="Pfam" id="PF05645"/>
    </source>
</evidence>
<dbReference type="FunCoup" id="A0A3N4LXM2">
    <property type="interactions" value="443"/>
</dbReference>
<keyword evidence="7 9" id="KW-0539">Nucleus</keyword>
<feature type="region of interest" description="Disordered" evidence="10">
    <location>
        <begin position="375"/>
        <end position="427"/>
    </location>
</feature>
<dbReference type="PANTHER" id="PTHR12949">
    <property type="entry name" value="RNA POLYMERASE III DNA DIRECTED -RELATED"/>
    <property type="match status" value="1"/>
</dbReference>
<feature type="domain" description="RNA polymerase III Rpc82 C -terminal" evidence="11">
    <location>
        <begin position="167"/>
        <end position="471"/>
    </location>
</feature>
<evidence type="ECO:0000256" key="3">
    <source>
        <dbReference type="ARBA" id="ARBA00011206"/>
    </source>
</evidence>
<dbReference type="InterPro" id="IPR013197">
    <property type="entry name" value="RNA_pol_III_RPC82-rel_HTH"/>
</dbReference>
<comment type="similarity">
    <text evidence="2 9">Belongs to the RNA polymerase beta chain family.</text>
</comment>
<dbReference type="InterPro" id="IPR055207">
    <property type="entry name" value="POLR3C_WHD"/>
</dbReference>
<keyword evidence="5 9" id="KW-0240">DNA-directed RNA polymerase</keyword>
<dbReference type="STRING" id="1051890.A0A3N4LXM2"/>
<keyword evidence="6 9" id="KW-0804">Transcription</keyword>
<evidence type="ECO:0000259" key="12">
    <source>
        <dbReference type="Pfam" id="PF08221"/>
    </source>
</evidence>
<evidence type="ECO:0000256" key="4">
    <source>
        <dbReference type="ARBA" id="ARBA00016689"/>
    </source>
</evidence>
<dbReference type="GO" id="GO:0005666">
    <property type="term" value="C:RNA polymerase III complex"/>
    <property type="evidence" value="ECO:0007669"/>
    <property type="project" value="UniProtKB-UniRule"/>
</dbReference>
<evidence type="ECO:0000256" key="9">
    <source>
        <dbReference type="RuleBase" id="RU367076"/>
    </source>
</evidence>
<comment type="subunit">
    <text evidence="3 9">Component of the RNA polymerase III (Pol III) complex consisting of 17 subunits.</text>
</comment>
<proteinExistence type="inferred from homology"/>
<evidence type="ECO:0000256" key="8">
    <source>
        <dbReference type="ARBA" id="ARBA00025127"/>
    </source>
</evidence>
<feature type="compositionally biased region" description="Acidic residues" evidence="10">
    <location>
        <begin position="398"/>
        <end position="420"/>
    </location>
</feature>
<evidence type="ECO:0000256" key="7">
    <source>
        <dbReference type="ARBA" id="ARBA00023242"/>
    </source>
</evidence>
<comment type="function">
    <text evidence="8 9">DNA-dependent RNA polymerase catalyzes the transcription of DNA into RNA using the four ribonucleoside triphosphates as substrates. Specific core component of RNA polymerase III which synthesizes small RNAs, such as 5S rRNA and tRNAs.</text>
</comment>
<dbReference type="OrthoDB" id="272392at2759"/>
<dbReference type="InterPro" id="IPR039748">
    <property type="entry name" value="RPC3"/>
</dbReference>
<feature type="domain" description="DNA-directed RNA polymerase III subunit RPC3 winged-helix" evidence="13">
    <location>
        <begin position="477"/>
        <end position="551"/>
    </location>
</feature>
<dbReference type="EMBL" id="ML121535">
    <property type="protein sequence ID" value="RPB26329.1"/>
    <property type="molecule type" value="Genomic_DNA"/>
</dbReference>
<evidence type="ECO:0000313" key="15">
    <source>
        <dbReference type="Proteomes" id="UP000267821"/>
    </source>
</evidence>
<dbReference type="GO" id="GO:0006351">
    <property type="term" value="P:DNA-templated transcription"/>
    <property type="evidence" value="ECO:0007669"/>
    <property type="project" value="InterPro"/>
</dbReference>
<feature type="region of interest" description="Disordered" evidence="10">
    <location>
        <begin position="136"/>
        <end position="155"/>
    </location>
</feature>
<dbReference type="InParanoid" id="A0A3N4LXM2"/>
<evidence type="ECO:0000259" key="13">
    <source>
        <dbReference type="Pfam" id="PF22536"/>
    </source>
</evidence>
<dbReference type="Pfam" id="PF22536">
    <property type="entry name" value="WHD_POLR3C"/>
    <property type="match status" value="1"/>
</dbReference>
<dbReference type="AlphaFoldDB" id="A0A3N4LXM2"/>
<dbReference type="InterPro" id="IPR008806">
    <property type="entry name" value="RNA_pol_III_Rpc82_C"/>
</dbReference>
<dbReference type="Pfam" id="PF08221">
    <property type="entry name" value="HTH_9"/>
    <property type="match status" value="1"/>
</dbReference>
<reference evidence="14 15" key="1">
    <citation type="journal article" date="2018" name="Nat. Ecol. Evol.">
        <title>Pezizomycetes genomes reveal the molecular basis of ectomycorrhizal truffle lifestyle.</title>
        <authorList>
            <person name="Murat C."/>
            <person name="Payen T."/>
            <person name="Noel B."/>
            <person name="Kuo A."/>
            <person name="Morin E."/>
            <person name="Chen J."/>
            <person name="Kohler A."/>
            <person name="Krizsan K."/>
            <person name="Balestrini R."/>
            <person name="Da Silva C."/>
            <person name="Montanini B."/>
            <person name="Hainaut M."/>
            <person name="Levati E."/>
            <person name="Barry K.W."/>
            <person name="Belfiori B."/>
            <person name="Cichocki N."/>
            <person name="Clum A."/>
            <person name="Dockter R.B."/>
            <person name="Fauchery L."/>
            <person name="Guy J."/>
            <person name="Iotti M."/>
            <person name="Le Tacon F."/>
            <person name="Lindquist E.A."/>
            <person name="Lipzen A."/>
            <person name="Malagnac F."/>
            <person name="Mello A."/>
            <person name="Molinier V."/>
            <person name="Miyauchi S."/>
            <person name="Poulain J."/>
            <person name="Riccioni C."/>
            <person name="Rubini A."/>
            <person name="Sitrit Y."/>
            <person name="Splivallo R."/>
            <person name="Traeger S."/>
            <person name="Wang M."/>
            <person name="Zifcakova L."/>
            <person name="Wipf D."/>
            <person name="Zambonelli A."/>
            <person name="Paolocci F."/>
            <person name="Nowrousian M."/>
            <person name="Ottonello S."/>
            <person name="Baldrian P."/>
            <person name="Spatafora J.W."/>
            <person name="Henrissat B."/>
            <person name="Nagy L.G."/>
            <person name="Aury J.M."/>
            <person name="Wincker P."/>
            <person name="Grigoriev I.V."/>
            <person name="Bonfante P."/>
            <person name="Martin F.M."/>
        </authorList>
    </citation>
    <scope>NUCLEOTIDE SEQUENCE [LARGE SCALE GENOMIC DNA]</scope>
    <source>
        <strain evidence="14 15">ATCC MYA-4762</strain>
    </source>
</reference>
<dbReference type="InterPro" id="IPR036390">
    <property type="entry name" value="WH_DNA-bd_sf"/>
</dbReference>
<dbReference type="Proteomes" id="UP000267821">
    <property type="component" value="Unassembled WGS sequence"/>
</dbReference>
<keyword evidence="15" id="KW-1185">Reference proteome</keyword>
<sequence>MSQKNAAELCVVVLKEIYGEVSAKVASVLLEYGRLNLQTLVRYSKLPEKIVKQTLVVLIQLHLVVHFTHKEGHRDEVYYECAWLQIYELLHAGKMIAMVEGRFGSDGAYIISNMMQMGHVRVSDFLAGSGLSNTPKDTPINGSTNGIADSSKSAPPSLASLKKVMGDLLKSRYLIQVQGFHMHPETDVINDIRAKITKQVKESHGAMSDLKLKKLVDGQLKAKLREMAVGDTSENAGMKKRMATVEATTLKRPSKRAKLSTTFEDVSGKEAVWEIDESIVVRVNHEKFLILFRNKELVAFSERRLGKTTAQVYGQLLKGLEDKILRCQDSIDTDEDDAIDAQKKFKLSTLELSRTFDKDLELDNSIAAVPKNITNGKKRAHDDDDMGINDRNGAVNGIDDEEDQDDDEDVDEWAQDEQEMNPETAAKKRRMGIIKEHLDLLAQDSYHFVKSEGNRGLGEWSVDFGGLMKILKQVEMEKIIEQRFGGVGLRLLRILQEKGKLDEKQLATIALRKSTSIRSTLSSLQEAGHLELQEVPKTADRAASRTIFLWYFDPDRARLNVLHDLYKALTRTLQRIAHERSEVQPLLEKAERTDIAGKEEHYLSKAELRAIARFRVVEEKLLGQVGRLDRQVMIFRDF</sequence>
<gene>
    <name evidence="14" type="ORF">L211DRAFT_805155</name>
</gene>
<dbReference type="GO" id="GO:0003697">
    <property type="term" value="F:single-stranded DNA binding"/>
    <property type="evidence" value="ECO:0007669"/>
    <property type="project" value="UniProtKB-UniRule"/>
</dbReference>
<evidence type="ECO:0000256" key="1">
    <source>
        <dbReference type="ARBA" id="ARBA00004123"/>
    </source>
</evidence>
<evidence type="ECO:0000313" key="14">
    <source>
        <dbReference type="EMBL" id="RPB26329.1"/>
    </source>
</evidence>
<comment type="subcellular location">
    <subcellularLocation>
        <location evidence="1 9">Nucleus</location>
    </subcellularLocation>
</comment>
<evidence type="ECO:0000256" key="5">
    <source>
        <dbReference type="ARBA" id="ARBA00022478"/>
    </source>
</evidence>
<dbReference type="Gene3D" id="1.10.10.10">
    <property type="entry name" value="Winged helix-like DNA-binding domain superfamily/Winged helix DNA-binding domain"/>
    <property type="match status" value="2"/>
</dbReference>
<feature type="domain" description="RNA polymerase III subunit RPC82-related helix-turn-helix" evidence="12">
    <location>
        <begin position="8"/>
        <end position="67"/>
    </location>
</feature>
<accession>A0A3N4LXM2</accession>
<dbReference type="SUPFAM" id="SSF46785">
    <property type="entry name" value="Winged helix' DNA-binding domain"/>
    <property type="match status" value="1"/>
</dbReference>
<evidence type="ECO:0000256" key="2">
    <source>
        <dbReference type="ARBA" id="ARBA00006835"/>
    </source>
</evidence>
<evidence type="ECO:0000256" key="10">
    <source>
        <dbReference type="SAM" id="MobiDB-lite"/>
    </source>
</evidence>
<organism evidence="14 15">
    <name type="scientific">Terfezia boudieri ATCC MYA-4762</name>
    <dbReference type="NCBI Taxonomy" id="1051890"/>
    <lineage>
        <taxon>Eukaryota</taxon>
        <taxon>Fungi</taxon>
        <taxon>Dikarya</taxon>
        <taxon>Ascomycota</taxon>
        <taxon>Pezizomycotina</taxon>
        <taxon>Pezizomycetes</taxon>
        <taxon>Pezizales</taxon>
        <taxon>Pezizaceae</taxon>
        <taxon>Terfezia</taxon>
    </lineage>
</organism>
<name>A0A3N4LXM2_9PEZI</name>
<feature type="compositionally biased region" description="Polar residues" evidence="10">
    <location>
        <begin position="136"/>
        <end position="148"/>
    </location>
</feature>
<dbReference type="InterPro" id="IPR036388">
    <property type="entry name" value="WH-like_DNA-bd_sf"/>
</dbReference>
<dbReference type="PANTHER" id="PTHR12949:SF0">
    <property type="entry name" value="DNA-DIRECTED RNA POLYMERASE III SUBUNIT RPC3"/>
    <property type="match status" value="1"/>
</dbReference>
<evidence type="ECO:0000256" key="6">
    <source>
        <dbReference type="ARBA" id="ARBA00023163"/>
    </source>
</evidence>
<dbReference type="Pfam" id="PF05645">
    <property type="entry name" value="RNA_pol_Rpc82"/>
    <property type="match status" value="1"/>
</dbReference>